<dbReference type="Pfam" id="PF13202">
    <property type="entry name" value="EF-hand_5"/>
    <property type="match status" value="2"/>
</dbReference>
<evidence type="ECO:0000256" key="2">
    <source>
        <dbReference type="SAM" id="SignalP"/>
    </source>
</evidence>
<sequence>MRTSARTHNYFDTRSVLLFAALSLGASAALNARAAEANPSPPAATNPANKAPAMANKNTSPPMTTSPAFGPAAKAGSTVAASNPSVHPEIDATMPTSARTAFDRADTNKDGQLSAKEAQKLPAMSARFQQLDTNHDGMLSRDEFDAGARP</sequence>
<dbReference type="InterPro" id="IPR002048">
    <property type="entry name" value="EF_hand_dom"/>
</dbReference>
<protein>
    <submittedName>
        <fullName evidence="4">Calcium-binding protein</fullName>
    </submittedName>
</protein>
<evidence type="ECO:0000256" key="1">
    <source>
        <dbReference type="SAM" id="MobiDB-lite"/>
    </source>
</evidence>
<dbReference type="OrthoDB" id="8914005at2"/>
<keyword evidence="5" id="KW-1185">Reference proteome</keyword>
<feature type="region of interest" description="Disordered" evidence="1">
    <location>
        <begin position="37"/>
        <end position="150"/>
    </location>
</feature>
<accession>A0A2S0MYV9</accession>
<evidence type="ECO:0000313" key="4">
    <source>
        <dbReference type="EMBL" id="AVO41069.1"/>
    </source>
</evidence>
<dbReference type="GO" id="GO:0005509">
    <property type="term" value="F:calcium ion binding"/>
    <property type="evidence" value="ECO:0007669"/>
    <property type="project" value="InterPro"/>
</dbReference>
<organism evidence="4 5">
    <name type="scientific">Simplicispira suum</name>
    <dbReference type="NCBI Taxonomy" id="2109915"/>
    <lineage>
        <taxon>Bacteria</taxon>
        <taxon>Pseudomonadati</taxon>
        <taxon>Pseudomonadota</taxon>
        <taxon>Betaproteobacteria</taxon>
        <taxon>Burkholderiales</taxon>
        <taxon>Comamonadaceae</taxon>
        <taxon>Simplicispira</taxon>
    </lineage>
</organism>
<feature type="compositionally biased region" description="Polar residues" evidence="1">
    <location>
        <begin position="57"/>
        <end position="67"/>
    </location>
</feature>
<evidence type="ECO:0000259" key="3">
    <source>
        <dbReference type="PROSITE" id="PS50222"/>
    </source>
</evidence>
<evidence type="ECO:0000313" key="5">
    <source>
        <dbReference type="Proteomes" id="UP000239326"/>
    </source>
</evidence>
<feature type="compositionally biased region" description="Low complexity" evidence="1">
    <location>
        <begin position="45"/>
        <end position="56"/>
    </location>
</feature>
<dbReference type="SUPFAM" id="SSF47473">
    <property type="entry name" value="EF-hand"/>
    <property type="match status" value="1"/>
</dbReference>
<reference evidence="4 5" key="1">
    <citation type="submission" date="2018-03" db="EMBL/GenBank/DDBJ databases">
        <title>Genome sequencing of Simplicispira sp.</title>
        <authorList>
            <person name="Kim S.-J."/>
            <person name="Heo J."/>
            <person name="Kwon S.-W."/>
        </authorList>
    </citation>
    <scope>NUCLEOTIDE SEQUENCE [LARGE SCALE GENOMIC DNA]</scope>
    <source>
        <strain evidence="4 5">SC1-8</strain>
    </source>
</reference>
<dbReference type="PROSITE" id="PS50222">
    <property type="entry name" value="EF_HAND_2"/>
    <property type="match status" value="1"/>
</dbReference>
<feature type="chain" id="PRO_5015689731" evidence="2">
    <location>
        <begin position="29"/>
        <end position="150"/>
    </location>
</feature>
<name>A0A2S0MYV9_9BURK</name>
<dbReference type="KEGG" id="simp:C6571_07010"/>
<dbReference type="InterPro" id="IPR011992">
    <property type="entry name" value="EF-hand-dom_pair"/>
</dbReference>
<gene>
    <name evidence="4" type="ORF">C6571_07010</name>
</gene>
<dbReference type="Gene3D" id="1.10.238.10">
    <property type="entry name" value="EF-hand"/>
    <property type="match status" value="1"/>
</dbReference>
<dbReference type="AlphaFoldDB" id="A0A2S0MYV9"/>
<keyword evidence="2" id="KW-0732">Signal</keyword>
<feature type="signal peptide" evidence="2">
    <location>
        <begin position="1"/>
        <end position="28"/>
    </location>
</feature>
<dbReference type="RefSeq" id="WP_106446055.1">
    <property type="nucleotide sequence ID" value="NZ_CP027669.1"/>
</dbReference>
<feature type="compositionally biased region" description="Basic and acidic residues" evidence="1">
    <location>
        <begin position="133"/>
        <end position="150"/>
    </location>
</feature>
<dbReference type="PROSITE" id="PS00018">
    <property type="entry name" value="EF_HAND_1"/>
    <property type="match status" value="1"/>
</dbReference>
<dbReference type="EMBL" id="CP027669">
    <property type="protein sequence ID" value="AVO41069.1"/>
    <property type="molecule type" value="Genomic_DNA"/>
</dbReference>
<feature type="domain" description="EF-hand" evidence="3">
    <location>
        <begin position="93"/>
        <end position="128"/>
    </location>
</feature>
<proteinExistence type="predicted"/>
<dbReference type="InterPro" id="IPR018247">
    <property type="entry name" value="EF_Hand_1_Ca_BS"/>
</dbReference>
<dbReference type="Proteomes" id="UP000239326">
    <property type="component" value="Chromosome"/>
</dbReference>